<organism evidence="1 2">
    <name type="scientific">Rotaria socialis</name>
    <dbReference type="NCBI Taxonomy" id="392032"/>
    <lineage>
        <taxon>Eukaryota</taxon>
        <taxon>Metazoa</taxon>
        <taxon>Spiralia</taxon>
        <taxon>Gnathifera</taxon>
        <taxon>Rotifera</taxon>
        <taxon>Eurotatoria</taxon>
        <taxon>Bdelloidea</taxon>
        <taxon>Philodinida</taxon>
        <taxon>Philodinidae</taxon>
        <taxon>Rotaria</taxon>
    </lineage>
</organism>
<dbReference type="Proteomes" id="UP000663838">
    <property type="component" value="Unassembled WGS sequence"/>
</dbReference>
<dbReference type="AlphaFoldDB" id="A0A821L1J3"/>
<proteinExistence type="predicted"/>
<evidence type="ECO:0000313" key="2">
    <source>
        <dbReference type="Proteomes" id="UP000663838"/>
    </source>
</evidence>
<accession>A0A821L1J3</accession>
<name>A0A821L1J3_9BILA</name>
<comment type="caution">
    <text evidence="1">The sequence shown here is derived from an EMBL/GenBank/DDBJ whole genome shotgun (WGS) entry which is preliminary data.</text>
</comment>
<protein>
    <submittedName>
        <fullName evidence="1">Uncharacterized protein</fullName>
    </submittedName>
</protein>
<gene>
    <name evidence="1" type="ORF">TOA249_LOCUS19893</name>
</gene>
<evidence type="ECO:0000313" key="1">
    <source>
        <dbReference type="EMBL" id="CAF4744097.1"/>
    </source>
</evidence>
<dbReference type="EMBL" id="CAJOBS010001589">
    <property type="protein sequence ID" value="CAF4744097.1"/>
    <property type="molecule type" value="Genomic_DNA"/>
</dbReference>
<reference evidence="1" key="1">
    <citation type="submission" date="2021-02" db="EMBL/GenBank/DDBJ databases">
        <authorList>
            <person name="Nowell W R."/>
        </authorList>
    </citation>
    <scope>NUCLEOTIDE SEQUENCE</scope>
</reference>
<sequence>MTLFAVLLKCHNADGTFDLFEEIMNVYVDPYNGQSAQILSSLLSKSNDYEFPVEQYLDDYENDDDTPHFLDEIDITTDAIIHQSPFNVKACDRIPSLKELIHKEPLEIKPTNPLFATKIVQLFYKWFAYLPLWSGHNHYPSGVIEVLHNMQPLYWPNTVQLTLSIQQPSELTLLLKRGALPATEHLNVTNEEMRTALPLYRYKPISNIQLCEHELRKVADGTRLRSLVLRYINLKDAVILMDSLTMPLLEKLIFVDLYDRTLDHVGKFQEFCSSTYLPALKDLHFSFCFPQEMEHGWQMSSFSCNGKWPFDNLGCYLDDSWISVDGDLNSVTDPLFTNIPVTPNYPVCSGLLLRHLRSMTFNFEPDSTQNTVRIMIVEQILDASPNLSHLVTAWKDFRHCSKSYSNLKHLRLIVDRVHSKDEQYFNVHQLTQLVPHVRRLETGGTNIMLNTDLVNFVLEIIREFHQLIELAINKGNLYESKEQIRNTFKESLITAVRNGLFDCNNIRIDLCFRDWLYVWL</sequence>